<dbReference type="EMBL" id="QUSF01000167">
    <property type="protein sequence ID" value="RLV88832.1"/>
    <property type="molecule type" value="Genomic_DNA"/>
</dbReference>
<reference evidence="1 2" key="1">
    <citation type="journal article" date="2018" name="Proc. R. Soc. B">
        <title>A non-coding region near Follistatin controls head colour polymorphism in the Gouldian finch.</title>
        <authorList>
            <person name="Toomey M.B."/>
            <person name="Marques C.I."/>
            <person name="Andrade P."/>
            <person name="Araujo P.M."/>
            <person name="Sabatino S."/>
            <person name="Gazda M.A."/>
            <person name="Afonso S."/>
            <person name="Lopes R.J."/>
            <person name="Corbo J.C."/>
            <person name="Carneiro M."/>
        </authorList>
    </citation>
    <scope>NUCLEOTIDE SEQUENCE [LARGE SCALE GENOMIC DNA]</scope>
    <source>
        <strain evidence="1">Red01</strain>
        <tissue evidence="1">Muscle</tissue>
    </source>
</reference>
<feature type="non-terminal residue" evidence="1">
    <location>
        <position position="57"/>
    </location>
</feature>
<sequence>MLTCMPSKEKGKHCKEKTWIMPLKLLMNLLFWKPICTNLPAAAVARPLERDRAHGSA</sequence>
<dbReference type="AlphaFoldDB" id="A0A3L8RX32"/>
<protein>
    <submittedName>
        <fullName evidence="1">Uncharacterized protein</fullName>
    </submittedName>
</protein>
<accession>A0A3L8RX32</accession>
<keyword evidence="2" id="KW-1185">Reference proteome</keyword>
<name>A0A3L8RX32_CHLGU</name>
<comment type="caution">
    <text evidence="1">The sequence shown here is derived from an EMBL/GenBank/DDBJ whole genome shotgun (WGS) entry which is preliminary data.</text>
</comment>
<gene>
    <name evidence="1" type="ORF">DV515_00015238</name>
</gene>
<proteinExistence type="predicted"/>
<evidence type="ECO:0000313" key="2">
    <source>
        <dbReference type="Proteomes" id="UP000276834"/>
    </source>
</evidence>
<organism evidence="1 2">
    <name type="scientific">Chloebia gouldiae</name>
    <name type="common">Gouldian finch</name>
    <name type="synonym">Erythrura gouldiae</name>
    <dbReference type="NCBI Taxonomy" id="44316"/>
    <lineage>
        <taxon>Eukaryota</taxon>
        <taxon>Metazoa</taxon>
        <taxon>Chordata</taxon>
        <taxon>Craniata</taxon>
        <taxon>Vertebrata</taxon>
        <taxon>Euteleostomi</taxon>
        <taxon>Archelosauria</taxon>
        <taxon>Archosauria</taxon>
        <taxon>Dinosauria</taxon>
        <taxon>Saurischia</taxon>
        <taxon>Theropoda</taxon>
        <taxon>Coelurosauria</taxon>
        <taxon>Aves</taxon>
        <taxon>Neognathae</taxon>
        <taxon>Neoaves</taxon>
        <taxon>Telluraves</taxon>
        <taxon>Australaves</taxon>
        <taxon>Passeriformes</taxon>
        <taxon>Passeroidea</taxon>
        <taxon>Passeridae</taxon>
        <taxon>Chloebia</taxon>
    </lineage>
</organism>
<evidence type="ECO:0000313" key="1">
    <source>
        <dbReference type="EMBL" id="RLV88832.1"/>
    </source>
</evidence>
<dbReference type="Proteomes" id="UP000276834">
    <property type="component" value="Unassembled WGS sequence"/>
</dbReference>